<evidence type="ECO:0000256" key="1">
    <source>
        <dbReference type="SAM" id="SignalP"/>
    </source>
</evidence>
<keyword evidence="1" id="KW-0732">Signal</keyword>
<feature type="chain" id="PRO_5013794857" description="DUF3352 domain-containing protein" evidence="1">
    <location>
        <begin position="29"/>
        <end position="576"/>
    </location>
</feature>
<evidence type="ECO:0000313" key="2">
    <source>
        <dbReference type="EMBL" id="PID57373.1"/>
    </source>
</evidence>
<accession>A0A2G6E5M5</accession>
<comment type="caution">
    <text evidence="2">The sequence shown here is derived from an EMBL/GenBank/DDBJ whole genome shotgun (WGS) entry which is preliminary data.</text>
</comment>
<reference evidence="2 3" key="1">
    <citation type="submission" date="2017-10" db="EMBL/GenBank/DDBJ databases">
        <title>Novel microbial diversity and functional potential in the marine mammal oral microbiome.</title>
        <authorList>
            <person name="Dudek N.K."/>
            <person name="Sun C.L."/>
            <person name="Burstein D."/>
            <person name="Kantor R.S."/>
            <person name="Aliaga Goltsman D.S."/>
            <person name="Bik E.M."/>
            <person name="Thomas B.C."/>
            <person name="Banfield J.F."/>
            <person name="Relman D.A."/>
        </authorList>
    </citation>
    <scope>NUCLEOTIDE SEQUENCE [LARGE SCALE GENOMIC DNA]</scope>
    <source>
        <strain evidence="2">DOLZORAL124_49_17</strain>
    </source>
</reference>
<gene>
    <name evidence="2" type="ORF">CSB45_07560</name>
</gene>
<sequence length="576" mass="62527">MQRHRIATRIVLFVMMGVIFGLSHPAYAQAPEDDVFAVIKISNPEALLPKIAALVDKFQPGFGGMINPMMVGNMLFNNPEWTGMDKAGDYTLVVLNPMKYGSAPFGIIVPLTSKDDYLGALSQALSGGEETDGVHHFVLPNQASLCIAPTENAGVLSESPESATVIKSLIDADSSALSVVPVVKGQITASLSLSKILHTMQPMIDMVKQQALMGVQQEMSQGAEEEKQPQAEALMGVVESEIDMFFSLLNQCTDLELAIQLEDAGLRLSKAVFAAEESALAAFMEKQVPAKSELLGVFPSDSALLVSGSIEITPEFQKAYLSFVETLLTVNDTLDDDTVTKTLALLEKSFEAFGGDFAMASLSPTSESWLMEVISLKDADIAKEVFKAYPDMLSSFMGSYTDPEIDVQMRLGDTQTLESGEVMEYLLDLNTDKIADPEGQKIFDTLFGDTFVLPLGVTSDYAVAAFGDEKAVNQLSSIMEMLDSGKKIAAEHRPKQFGLPEKNNMFLYLSLPKILSWLAAKEFSGLPSFEVDAVDSPGIGASWRFVKSHFEAEMFIPVDEILAIKTLIEQAAPANE</sequence>
<dbReference type="Proteomes" id="UP000229740">
    <property type="component" value="Unassembled WGS sequence"/>
</dbReference>
<evidence type="ECO:0008006" key="4">
    <source>
        <dbReference type="Google" id="ProtNLM"/>
    </source>
</evidence>
<feature type="signal peptide" evidence="1">
    <location>
        <begin position="1"/>
        <end position="28"/>
    </location>
</feature>
<proteinExistence type="predicted"/>
<dbReference type="EMBL" id="PDPS01000027">
    <property type="protein sequence ID" value="PID57373.1"/>
    <property type="molecule type" value="Genomic_DNA"/>
</dbReference>
<organism evidence="2 3">
    <name type="scientific">candidate division KSB3 bacterium</name>
    <dbReference type="NCBI Taxonomy" id="2044937"/>
    <lineage>
        <taxon>Bacteria</taxon>
        <taxon>candidate division KSB3</taxon>
    </lineage>
</organism>
<protein>
    <recommendedName>
        <fullName evidence="4">DUF3352 domain-containing protein</fullName>
    </recommendedName>
</protein>
<dbReference type="AlphaFoldDB" id="A0A2G6E5M5"/>
<name>A0A2G6E5M5_9BACT</name>
<evidence type="ECO:0000313" key="3">
    <source>
        <dbReference type="Proteomes" id="UP000229740"/>
    </source>
</evidence>